<dbReference type="InterPro" id="IPR052931">
    <property type="entry name" value="Prophage_regulatory_activator"/>
</dbReference>
<name>A0ABS7EAL0_9GAMM</name>
<dbReference type="RefSeq" id="WP_220111514.1">
    <property type="nucleotide sequence ID" value="NZ_JAHZST010000022.1"/>
</dbReference>
<organism evidence="1 2">
    <name type="scientific">Shewanella nanhaiensis</name>
    <dbReference type="NCBI Taxonomy" id="2864872"/>
    <lineage>
        <taxon>Bacteria</taxon>
        <taxon>Pseudomonadati</taxon>
        <taxon>Pseudomonadota</taxon>
        <taxon>Gammaproteobacteria</taxon>
        <taxon>Alteromonadales</taxon>
        <taxon>Shewanellaceae</taxon>
        <taxon>Shewanella</taxon>
    </lineage>
</organism>
<reference evidence="1 2" key="1">
    <citation type="submission" date="2021-07" db="EMBL/GenBank/DDBJ databases">
        <title>Shewanella sp. nov, isolated from SCS.</title>
        <authorList>
            <person name="Cao W.R."/>
        </authorList>
    </citation>
    <scope>NUCLEOTIDE SEQUENCE [LARGE SCALE GENOMIC DNA]</scope>
    <source>
        <strain evidence="1 2">NR704-98</strain>
    </source>
</reference>
<gene>
    <name evidence="1" type="ORF">K0625_21470</name>
</gene>
<dbReference type="PANTHER" id="PTHR36154">
    <property type="entry name" value="DNA-BINDING TRANSCRIPTIONAL ACTIVATOR ALPA"/>
    <property type="match status" value="1"/>
</dbReference>
<accession>A0ABS7EAL0</accession>
<dbReference type="InterPro" id="IPR010260">
    <property type="entry name" value="AlpA"/>
</dbReference>
<dbReference type="EMBL" id="JAHZST010000022">
    <property type="protein sequence ID" value="MBW8186196.1"/>
    <property type="molecule type" value="Genomic_DNA"/>
</dbReference>
<evidence type="ECO:0000313" key="1">
    <source>
        <dbReference type="EMBL" id="MBW8186196.1"/>
    </source>
</evidence>
<evidence type="ECO:0000313" key="2">
    <source>
        <dbReference type="Proteomes" id="UP001195963"/>
    </source>
</evidence>
<comment type="caution">
    <text evidence="1">The sequence shown here is derived from an EMBL/GenBank/DDBJ whole genome shotgun (WGS) entry which is preliminary data.</text>
</comment>
<keyword evidence="2" id="KW-1185">Reference proteome</keyword>
<dbReference type="Gene3D" id="1.10.238.160">
    <property type="match status" value="1"/>
</dbReference>
<dbReference type="PANTHER" id="PTHR36154:SF1">
    <property type="entry name" value="DNA-BINDING TRANSCRIPTIONAL ACTIVATOR ALPA"/>
    <property type="match status" value="1"/>
</dbReference>
<sequence length="66" mass="7452">MSKIILRLPSVKYKTGLSRSSIYLRIAKGEFPESISLGDRAVGWLESDVEQWLDDRIAAAKRANDE</sequence>
<protein>
    <submittedName>
        <fullName evidence="1">AlpA family transcriptional regulator</fullName>
    </submittedName>
</protein>
<dbReference type="Pfam" id="PF05930">
    <property type="entry name" value="Phage_AlpA"/>
    <property type="match status" value="1"/>
</dbReference>
<dbReference type="Proteomes" id="UP001195963">
    <property type="component" value="Unassembled WGS sequence"/>
</dbReference>
<proteinExistence type="predicted"/>